<dbReference type="PATRIC" id="fig|1303.79.peg.1862"/>
<gene>
    <name evidence="1" type="ORF">SORDD16_01570</name>
</gene>
<protein>
    <submittedName>
        <fullName evidence="1">Uncharacterized protein</fullName>
    </submittedName>
</protein>
<sequence>MMVKSKGVKVAVSTIYYWIDRGHLGKAEDFLLYPRKKSSKRQRAFS</sequence>
<accession>A0A139PA62</accession>
<reference evidence="1 2" key="1">
    <citation type="submission" date="2016-01" db="EMBL/GenBank/DDBJ databases">
        <title>Highly variable Streptococcus oralis are common among viridans streptococci isolated from primates.</title>
        <authorList>
            <person name="Denapaite D."/>
            <person name="Rieger M."/>
            <person name="Koendgen S."/>
            <person name="Brueckner R."/>
            <person name="Ochigava I."/>
            <person name="Kappeler P."/>
            <person name="Maetz-Rensing K."/>
            <person name="Leendertz F."/>
            <person name="Hakenbeck R."/>
        </authorList>
    </citation>
    <scope>NUCLEOTIDE SEQUENCE [LARGE SCALE GENOMIC DNA]</scope>
    <source>
        <strain evidence="1 2">DD16</strain>
    </source>
</reference>
<evidence type="ECO:0000313" key="2">
    <source>
        <dbReference type="Proteomes" id="UP000072653"/>
    </source>
</evidence>
<organism evidence="1 2">
    <name type="scientific">Streptococcus oralis</name>
    <dbReference type="NCBI Taxonomy" id="1303"/>
    <lineage>
        <taxon>Bacteria</taxon>
        <taxon>Bacillati</taxon>
        <taxon>Bacillota</taxon>
        <taxon>Bacilli</taxon>
        <taxon>Lactobacillales</taxon>
        <taxon>Streptococcaceae</taxon>
        <taxon>Streptococcus</taxon>
    </lineage>
</organism>
<proteinExistence type="predicted"/>
<dbReference type="AlphaFoldDB" id="A0A139PA62"/>
<dbReference type="Proteomes" id="UP000072653">
    <property type="component" value="Unassembled WGS sequence"/>
</dbReference>
<name>A0A139PA62_STROR</name>
<comment type="caution">
    <text evidence="1">The sequence shown here is derived from an EMBL/GenBank/DDBJ whole genome shotgun (WGS) entry which is preliminary data.</text>
</comment>
<evidence type="ECO:0000313" key="1">
    <source>
        <dbReference type="EMBL" id="KXT85263.1"/>
    </source>
</evidence>
<dbReference type="EMBL" id="LQOB01000280">
    <property type="protein sequence ID" value="KXT85263.1"/>
    <property type="molecule type" value="Genomic_DNA"/>
</dbReference>